<evidence type="ECO:0000256" key="3">
    <source>
        <dbReference type="ARBA" id="ARBA00022547"/>
    </source>
</evidence>
<keyword evidence="7 10" id="KW-0496">Mitochondrion</keyword>
<dbReference type="RefSeq" id="XP_007920639.1">
    <property type="nucleotide sequence ID" value="XM_007922448.1"/>
</dbReference>
<evidence type="ECO:0000256" key="8">
    <source>
        <dbReference type="ARBA" id="ARBA00023136"/>
    </source>
</evidence>
<accession>N1Q8F2</accession>
<organism evidence="12 13">
    <name type="scientific">Pseudocercospora fijiensis (strain CIRAD86)</name>
    <name type="common">Black leaf streak disease fungus</name>
    <name type="synonym">Mycosphaerella fijiensis</name>
    <dbReference type="NCBI Taxonomy" id="383855"/>
    <lineage>
        <taxon>Eukaryota</taxon>
        <taxon>Fungi</taxon>
        <taxon>Dikarya</taxon>
        <taxon>Ascomycota</taxon>
        <taxon>Pezizomycotina</taxon>
        <taxon>Dothideomycetes</taxon>
        <taxon>Dothideomycetidae</taxon>
        <taxon>Mycosphaerellales</taxon>
        <taxon>Mycosphaerellaceae</taxon>
        <taxon>Pseudocercospora</taxon>
    </lineage>
</organism>
<dbReference type="VEuPathDB" id="FungiDB:MYCFIDRAFT_85960"/>
<dbReference type="FunFam" id="1.20.5.2210:FF:000002">
    <property type="entry name" value="ATP synthase subunit 4 mitochondrial"/>
    <property type="match status" value="1"/>
</dbReference>
<reference evidence="12 13" key="1">
    <citation type="journal article" date="2012" name="PLoS Pathog.">
        <title>Diverse lifestyles and strategies of plant pathogenesis encoded in the genomes of eighteen Dothideomycetes fungi.</title>
        <authorList>
            <person name="Ohm R.A."/>
            <person name="Feau N."/>
            <person name="Henrissat B."/>
            <person name="Schoch C.L."/>
            <person name="Horwitz B.A."/>
            <person name="Barry K.W."/>
            <person name="Condon B.J."/>
            <person name="Copeland A.C."/>
            <person name="Dhillon B."/>
            <person name="Glaser F."/>
            <person name="Hesse C.N."/>
            <person name="Kosti I."/>
            <person name="LaButti K."/>
            <person name="Lindquist E.A."/>
            <person name="Lucas S."/>
            <person name="Salamov A.A."/>
            <person name="Bradshaw R.E."/>
            <person name="Ciuffetti L."/>
            <person name="Hamelin R.C."/>
            <person name="Kema G.H.J."/>
            <person name="Lawrence C."/>
            <person name="Scott J.A."/>
            <person name="Spatafora J.W."/>
            <person name="Turgeon B.G."/>
            <person name="de Wit P.J.G.M."/>
            <person name="Zhong S."/>
            <person name="Goodwin S.B."/>
            <person name="Grigoriev I.V."/>
        </authorList>
    </citation>
    <scope>NUCLEOTIDE SEQUENCE [LARGE SCALE GENOMIC DNA]</scope>
    <source>
        <strain evidence="12 13">CIRAD86</strain>
    </source>
</reference>
<dbReference type="GO" id="GO:0005743">
    <property type="term" value="C:mitochondrial inner membrane"/>
    <property type="evidence" value="ECO:0007669"/>
    <property type="project" value="UniProtKB-SubCell"/>
</dbReference>
<evidence type="ECO:0000256" key="9">
    <source>
        <dbReference type="ARBA" id="ARBA00062152"/>
    </source>
</evidence>
<name>N1Q8F2_PSEFD</name>
<evidence type="ECO:0000313" key="13">
    <source>
        <dbReference type="Proteomes" id="UP000016932"/>
    </source>
</evidence>
<keyword evidence="5 10" id="KW-0999">Mitochondrion inner membrane</keyword>
<dbReference type="Pfam" id="PF05405">
    <property type="entry name" value="Mt_ATP-synt_B"/>
    <property type="match status" value="1"/>
</dbReference>
<proteinExistence type="inferred from homology"/>
<dbReference type="eggNOG" id="KOG3976">
    <property type="taxonomic scope" value="Eukaryota"/>
</dbReference>
<dbReference type="PANTHER" id="PTHR12733">
    <property type="entry name" value="MITOCHONDRIAL ATP SYNTHASE B CHAIN"/>
    <property type="match status" value="1"/>
</dbReference>
<comment type="subunit">
    <text evidence="9 10">F-type ATPases have 2 components, CF(1) - the catalytic core - and CF(0) - the membrane proton channel. In yeast, the dimeric form of ATP synthase consists of 17 polypeptides: alpha, beta, gamma, delta, epsilon, 4 (B), 5 (OSCP), 6 (A), 8, 9 (C), d, E (Tim11), f, g, h, i/j and k.</text>
</comment>
<feature type="compositionally biased region" description="Polar residues" evidence="11">
    <location>
        <begin position="32"/>
        <end position="44"/>
    </location>
</feature>
<dbReference type="KEGG" id="pfj:MYCFIDRAFT_85960"/>
<protein>
    <recommendedName>
        <fullName evidence="10">ATP synthase subunit 4</fullName>
    </recommendedName>
</protein>
<dbReference type="HOGENOM" id="CLU_077208_0_0_1"/>
<evidence type="ECO:0000313" key="12">
    <source>
        <dbReference type="EMBL" id="EME88086.1"/>
    </source>
</evidence>
<keyword evidence="2 10" id="KW-0813">Transport</keyword>
<dbReference type="GO" id="GO:0045259">
    <property type="term" value="C:proton-transporting ATP synthase complex"/>
    <property type="evidence" value="ECO:0007669"/>
    <property type="project" value="UniProtKB-KW"/>
</dbReference>
<comment type="function">
    <text evidence="10">Subunit b, of the mitochondrial membrane ATP synthase complex (F(1)F(0) ATP synthase or Complex V) that produces ATP from ADP in the presence of a proton gradient across the membrane which is generated by electron transport complexes of the respiratory chain. ATP synthase complex consist of a soluble F(1) head domain - the catalytic core - and a membrane F(1) domain - the membrane proton channel. These two domains are linked by a central stalk rotating inside the F(1) region and a stationary peripheral stalk. During catalysis, ATP synthesis in the catalytic domain of F(1) is coupled via a rotary mechanism of the central stalk subunits to proton translocation. In vivo, can only synthesize ATP although its ATP hydrolase activity can be activated artificially in vitro. Part of the complex F(0) domain. Part of the complex F(0) domain and the peripheric stalk, which acts as a stator to hold the catalytic alpha(3)beta(3) subcomplex and subunit a/ATP6 static relative to the rotary elements.</text>
</comment>
<dbReference type="OrthoDB" id="67388at2759"/>
<dbReference type="GeneID" id="19342405"/>
<evidence type="ECO:0000256" key="7">
    <source>
        <dbReference type="ARBA" id="ARBA00023128"/>
    </source>
</evidence>
<keyword evidence="6 10" id="KW-0406">Ion transport</keyword>
<keyword evidence="4 10" id="KW-0375">Hydrogen ion transport</keyword>
<comment type="similarity">
    <text evidence="1 10">Belongs to the eukaryotic ATPase B chain family.</text>
</comment>
<dbReference type="Gene3D" id="1.20.5.2210">
    <property type="match status" value="1"/>
</dbReference>
<sequence length="247" mass="26456">MASRLAKGALGAVRARPTPIIPMRSALPAATTFSTSGPRFQQAQPPAKDPKSTASAIVDALPGNNLASKTAILSAGAALSVAAISNELYVVNEESIVALSLLTIYWAVYTYAGPMYTEWAQGQHDKIKGILNAARADHTNAVKARIDSVKDLSGVIDVTKDLFAVSKETAQLEAQAYELEQKTAIAAEAKAVLDSWVRYEGQVKARQQKELADSVIAKIEKSLQDPKVLDQILKQSVADVERIVSQK</sequence>
<dbReference type="GO" id="GO:0046933">
    <property type="term" value="F:proton-transporting ATP synthase activity, rotational mechanism"/>
    <property type="evidence" value="ECO:0007669"/>
    <property type="project" value="TreeGrafter"/>
</dbReference>
<dbReference type="PANTHER" id="PTHR12733:SF3">
    <property type="entry name" value="ATP SYNTHASE F(0) COMPLEX SUBUNIT B1, MITOCHONDRIAL"/>
    <property type="match status" value="1"/>
</dbReference>
<gene>
    <name evidence="12" type="ORF">MYCFIDRAFT_85960</name>
</gene>
<evidence type="ECO:0000256" key="4">
    <source>
        <dbReference type="ARBA" id="ARBA00022781"/>
    </source>
</evidence>
<evidence type="ECO:0000256" key="1">
    <source>
        <dbReference type="ARBA" id="ARBA00007479"/>
    </source>
</evidence>
<dbReference type="EMBL" id="KB446555">
    <property type="protein sequence ID" value="EME88086.1"/>
    <property type="molecule type" value="Genomic_DNA"/>
</dbReference>
<evidence type="ECO:0000256" key="11">
    <source>
        <dbReference type="SAM" id="MobiDB-lite"/>
    </source>
</evidence>
<keyword evidence="13" id="KW-1185">Reference proteome</keyword>
<dbReference type="SUPFAM" id="SSF161060">
    <property type="entry name" value="ATP synthase B chain-like"/>
    <property type="match status" value="1"/>
</dbReference>
<evidence type="ECO:0000256" key="6">
    <source>
        <dbReference type="ARBA" id="ARBA00023065"/>
    </source>
</evidence>
<dbReference type="AlphaFoldDB" id="N1Q8F2"/>
<comment type="subcellular location">
    <subcellularLocation>
        <location evidence="10">Mitochondrion</location>
    </subcellularLocation>
    <subcellularLocation>
        <location evidence="10">Mitochondrion inner membrane</location>
    </subcellularLocation>
</comment>
<dbReference type="InterPro" id="IPR008688">
    <property type="entry name" value="ATP_synth_Bsub_B/MI25"/>
</dbReference>
<keyword evidence="8 10" id="KW-0472">Membrane</keyword>
<evidence type="ECO:0000256" key="2">
    <source>
        <dbReference type="ARBA" id="ARBA00022448"/>
    </source>
</evidence>
<keyword evidence="3 10" id="KW-0138">CF(0)</keyword>
<evidence type="ECO:0000256" key="5">
    <source>
        <dbReference type="ARBA" id="ARBA00022792"/>
    </source>
</evidence>
<dbReference type="InterPro" id="IPR013837">
    <property type="entry name" value="ATP_synth_F0_suB"/>
</dbReference>
<feature type="region of interest" description="Disordered" evidence="11">
    <location>
        <begin position="32"/>
        <end position="52"/>
    </location>
</feature>
<evidence type="ECO:0000256" key="10">
    <source>
        <dbReference type="RuleBase" id="RU368017"/>
    </source>
</evidence>
<dbReference type="STRING" id="383855.N1Q8F2"/>
<dbReference type="Proteomes" id="UP000016932">
    <property type="component" value="Unassembled WGS sequence"/>
</dbReference>